<accession>U7QN01</accession>
<dbReference type="EMBL" id="AUZM01000009">
    <property type="protein sequence ID" value="ERT08652.1"/>
    <property type="molecule type" value="Genomic_DNA"/>
</dbReference>
<name>U7QN01_9CYAN</name>
<keyword evidence="2" id="KW-1185">Reference proteome</keyword>
<dbReference type="RefSeq" id="WP_023065243.1">
    <property type="nucleotide sequence ID" value="NZ_AUZM01000009.1"/>
</dbReference>
<comment type="caution">
    <text evidence="1">The sequence shown here is derived from an EMBL/GenBank/DDBJ whole genome shotgun (WGS) entry which is preliminary data.</text>
</comment>
<dbReference type="PATRIC" id="fig|1348334.3.peg.1309"/>
<organism evidence="1 2">
    <name type="scientific">Lyngbya aestuarii BL J</name>
    <dbReference type="NCBI Taxonomy" id="1348334"/>
    <lineage>
        <taxon>Bacteria</taxon>
        <taxon>Bacillati</taxon>
        <taxon>Cyanobacteriota</taxon>
        <taxon>Cyanophyceae</taxon>
        <taxon>Oscillatoriophycideae</taxon>
        <taxon>Oscillatoriales</taxon>
        <taxon>Microcoleaceae</taxon>
        <taxon>Lyngbya</taxon>
    </lineage>
</organism>
<sequence>MQNNSSFVSIDLTPEYKRNLKELAKKYRNIRSDTQSVITELQKGNFLGDRLSGFGENYFIYKVRVKNSNIKKGKSAGYRLIYCVESPTSVLLLTIYSKSEQEDIGVNEINSILYEFESNEISEQ</sequence>
<evidence type="ECO:0008006" key="3">
    <source>
        <dbReference type="Google" id="ProtNLM"/>
    </source>
</evidence>
<proteinExistence type="predicted"/>
<dbReference type="Proteomes" id="UP000017127">
    <property type="component" value="Unassembled WGS sequence"/>
</dbReference>
<evidence type="ECO:0000313" key="1">
    <source>
        <dbReference type="EMBL" id="ERT08652.1"/>
    </source>
</evidence>
<gene>
    <name evidence="1" type="ORF">M595_1341</name>
</gene>
<evidence type="ECO:0000313" key="2">
    <source>
        <dbReference type="Proteomes" id="UP000017127"/>
    </source>
</evidence>
<protein>
    <recommendedName>
        <fullName evidence="3">Addiction module toxin, RelE/StbE family protein</fullName>
    </recommendedName>
</protein>
<dbReference type="OrthoDB" id="197283at2"/>
<dbReference type="AlphaFoldDB" id="U7QN01"/>
<reference evidence="1 2" key="1">
    <citation type="journal article" date="2013" name="Front. Microbiol.">
        <title>Comparative genomic analyses of the cyanobacterium, Lyngbya aestuarii BL J, a powerful hydrogen producer.</title>
        <authorList>
            <person name="Kothari A."/>
            <person name="Vaughn M."/>
            <person name="Garcia-Pichel F."/>
        </authorList>
    </citation>
    <scope>NUCLEOTIDE SEQUENCE [LARGE SCALE GENOMIC DNA]</scope>
    <source>
        <strain evidence="1 2">BL J</strain>
    </source>
</reference>